<dbReference type="GO" id="GO:0005996">
    <property type="term" value="P:monosaccharide metabolic process"/>
    <property type="evidence" value="ECO:0007669"/>
    <property type="project" value="InterPro"/>
</dbReference>
<evidence type="ECO:0000256" key="2">
    <source>
        <dbReference type="ARBA" id="ARBA00023277"/>
    </source>
</evidence>
<dbReference type="PANTHER" id="PTHR36120:SF1">
    <property type="entry name" value="L-FUCOSE ISOMERASE C-TERMINAL DOMAIN-CONTAINING PROTEIN"/>
    <property type="match status" value="1"/>
</dbReference>
<feature type="non-terminal residue" evidence="3">
    <location>
        <position position="162"/>
    </location>
</feature>
<name>X1HSX6_9ZZZZ</name>
<gene>
    <name evidence="3" type="ORF">S03H2_49454</name>
</gene>
<keyword evidence="1" id="KW-0413">Isomerase</keyword>
<evidence type="ECO:0008006" key="4">
    <source>
        <dbReference type="Google" id="ProtNLM"/>
    </source>
</evidence>
<keyword evidence="2" id="KW-0119">Carbohydrate metabolism</keyword>
<evidence type="ECO:0000256" key="1">
    <source>
        <dbReference type="ARBA" id="ARBA00023235"/>
    </source>
</evidence>
<comment type="caution">
    <text evidence="3">The sequence shown here is derived from an EMBL/GenBank/DDBJ whole genome shotgun (WGS) entry which is preliminary data.</text>
</comment>
<dbReference type="InterPro" id="IPR009015">
    <property type="entry name" value="Fucose_isomerase_N/cen_sf"/>
</dbReference>
<dbReference type="AlphaFoldDB" id="X1HSX6"/>
<proteinExistence type="predicted"/>
<evidence type="ECO:0000313" key="3">
    <source>
        <dbReference type="EMBL" id="GAH72562.1"/>
    </source>
</evidence>
<reference evidence="3" key="1">
    <citation type="journal article" date="2014" name="Front. Microbiol.">
        <title>High frequency of phylogenetically diverse reductive dehalogenase-homologous genes in deep subseafloor sedimentary metagenomes.</title>
        <authorList>
            <person name="Kawai M."/>
            <person name="Futagami T."/>
            <person name="Toyoda A."/>
            <person name="Takaki Y."/>
            <person name="Nishi S."/>
            <person name="Hori S."/>
            <person name="Arai W."/>
            <person name="Tsubouchi T."/>
            <person name="Morono Y."/>
            <person name="Uchiyama I."/>
            <person name="Ito T."/>
            <person name="Fujiyama A."/>
            <person name="Inagaki F."/>
            <person name="Takami H."/>
        </authorList>
    </citation>
    <scope>NUCLEOTIDE SEQUENCE</scope>
    <source>
        <strain evidence="3">Expedition CK06-06</strain>
    </source>
</reference>
<organism evidence="3">
    <name type="scientific">marine sediment metagenome</name>
    <dbReference type="NCBI Taxonomy" id="412755"/>
    <lineage>
        <taxon>unclassified sequences</taxon>
        <taxon>metagenomes</taxon>
        <taxon>ecological metagenomes</taxon>
    </lineage>
</organism>
<dbReference type="SUPFAM" id="SSF53743">
    <property type="entry name" value="FucI/AraA N-terminal and middle domains"/>
    <property type="match status" value="1"/>
</dbReference>
<dbReference type="GO" id="GO:0005737">
    <property type="term" value="C:cytoplasm"/>
    <property type="evidence" value="ECO:0007669"/>
    <property type="project" value="InterPro"/>
</dbReference>
<dbReference type="GO" id="GO:0016861">
    <property type="term" value="F:intramolecular oxidoreductase activity, interconverting aldoses and ketoses"/>
    <property type="evidence" value="ECO:0007669"/>
    <property type="project" value="InterPro"/>
</dbReference>
<dbReference type="EMBL" id="BARU01031251">
    <property type="protein sequence ID" value="GAH72562.1"/>
    <property type="molecule type" value="Genomic_DNA"/>
</dbReference>
<sequence length="162" mass="18011">MALTFGLIVGNRNFFPDSLAQVGRERMIKILEKEGHNVICLSLEDTKSGTVETWEDARKCVQLFKENSDKIDGVIVTLPNFGDEKGVANALRLSGLKVPVLVHAFPDDINALDLAHRGDSFCGKISVCNNLAQHNIPFSITQVHTINPEDSSFLEDLQWFSR</sequence>
<protein>
    <recommendedName>
        <fullName evidence="4">Fucose isomerase</fullName>
    </recommendedName>
</protein>
<dbReference type="PANTHER" id="PTHR36120">
    <property type="entry name" value="FUCOSE ISOMERASE"/>
    <property type="match status" value="1"/>
</dbReference>
<accession>X1HSX6</accession>